<proteinExistence type="predicted"/>
<evidence type="ECO:0000313" key="3">
    <source>
        <dbReference type="Proteomes" id="UP001630127"/>
    </source>
</evidence>
<keyword evidence="3" id="KW-1185">Reference proteome</keyword>
<evidence type="ECO:0000259" key="1">
    <source>
        <dbReference type="Pfam" id="PF13952"/>
    </source>
</evidence>
<dbReference type="AlphaFoldDB" id="A0ABD2Y8P9"/>
<reference evidence="2 3" key="1">
    <citation type="submission" date="2024-11" db="EMBL/GenBank/DDBJ databases">
        <title>A near-complete genome assembly of Cinchona calisaya.</title>
        <authorList>
            <person name="Lian D.C."/>
            <person name="Zhao X.W."/>
            <person name="Wei L."/>
        </authorList>
    </citation>
    <scope>NUCLEOTIDE SEQUENCE [LARGE SCALE GENOMIC DNA]</scope>
    <source>
        <tissue evidence="2">Nenye</tissue>
    </source>
</reference>
<sequence>MELNYVNNNCKVVLFKCEWFDLDKSKPYFTSIIIIRLSDPYILSIQAIQVFCVNDTKSRGNWQVVQKIHHRHLFDSSLSSSSEENLLEDNRTVRSDAYQEDESSSVQIIDEIIEPEPLVREEVNDEIVYVVDNDIQQRYKSLISTYDQGEGE</sequence>
<evidence type="ECO:0000313" key="2">
    <source>
        <dbReference type="EMBL" id="KAL3502614.1"/>
    </source>
</evidence>
<name>A0ABD2Y8P9_9GENT</name>
<dbReference type="Pfam" id="PF13952">
    <property type="entry name" value="DUF4216"/>
    <property type="match status" value="1"/>
</dbReference>
<dbReference type="PANTHER" id="PTHR48258">
    <property type="entry name" value="DUF4218 DOMAIN-CONTAINING PROTEIN-RELATED"/>
    <property type="match status" value="1"/>
</dbReference>
<gene>
    <name evidence="2" type="ORF">ACH5RR_037063</name>
</gene>
<comment type="caution">
    <text evidence="2">The sequence shown here is derived from an EMBL/GenBank/DDBJ whole genome shotgun (WGS) entry which is preliminary data.</text>
</comment>
<accession>A0ABD2Y8P9</accession>
<dbReference type="Proteomes" id="UP001630127">
    <property type="component" value="Unassembled WGS sequence"/>
</dbReference>
<protein>
    <recommendedName>
        <fullName evidence="1">DUF4216 domain-containing protein</fullName>
    </recommendedName>
</protein>
<feature type="domain" description="DUF4216" evidence="1">
    <location>
        <begin position="1"/>
        <end position="65"/>
    </location>
</feature>
<dbReference type="EMBL" id="JBJUIK010000015">
    <property type="protein sequence ID" value="KAL3502614.1"/>
    <property type="molecule type" value="Genomic_DNA"/>
</dbReference>
<organism evidence="2 3">
    <name type="scientific">Cinchona calisaya</name>
    <dbReference type="NCBI Taxonomy" id="153742"/>
    <lineage>
        <taxon>Eukaryota</taxon>
        <taxon>Viridiplantae</taxon>
        <taxon>Streptophyta</taxon>
        <taxon>Embryophyta</taxon>
        <taxon>Tracheophyta</taxon>
        <taxon>Spermatophyta</taxon>
        <taxon>Magnoliopsida</taxon>
        <taxon>eudicotyledons</taxon>
        <taxon>Gunneridae</taxon>
        <taxon>Pentapetalae</taxon>
        <taxon>asterids</taxon>
        <taxon>lamiids</taxon>
        <taxon>Gentianales</taxon>
        <taxon>Rubiaceae</taxon>
        <taxon>Cinchonoideae</taxon>
        <taxon>Cinchoneae</taxon>
        <taxon>Cinchona</taxon>
    </lineage>
</organism>
<dbReference type="InterPro" id="IPR025312">
    <property type="entry name" value="DUF4216"/>
</dbReference>